<dbReference type="SUPFAM" id="SSF50610">
    <property type="entry name" value="mu transposase, C-terminal domain"/>
    <property type="match status" value="1"/>
</dbReference>
<dbReference type="InterPro" id="IPR009057">
    <property type="entry name" value="Homeodomain-like_sf"/>
</dbReference>
<evidence type="ECO:0000313" key="3">
    <source>
        <dbReference type="EMBL" id="MBB5062648.1"/>
    </source>
</evidence>
<dbReference type="InterPro" id="IPR036397">
    <property type="entry name" value="RNaseH_sf"/>
</dbReference>
<dbReference type="Gene3D" id="2.30.30.130">
    <property type="entry name" value="Transposase, Mu, C-terminal"/>
    <property type="match status" value="1"/>
</dbReference>
<dbReference type="AlphaFoldDB" id="A0A7W7ZMI9"/>
<evidence type="ECO:0000256" key="1">
    <source>
        <dbReference type="SAM" id="MobiDB-lite"/>
    </source>
</evidence>
<dbReference type="InterPro" id="IPR001584">
    <property type="entry name" value="Integrase_cat-core"/>
</dbReference>
<dbReference type="PROSITE" id="PS50994">
    <property type="entry name" value="INTEGRASE"/>
    <property type="match status" value="1"/>
</dbReference>
<dbReference type="Pfam" id="PF09299">
    <property type="entry name" value="Mu-transpos_C"/>
    <property type="match status" value="1"/>
</dbReference>
<name>A0A7W7ZMI9_9BACT</name>
<dbReference type="Proteomes" id="UP000584867">
    <property type="component" value="Unassembled WGS sequence"/>
</dbReference>
<dbReference type="InterPro" id="IPR009004">
    <property type="entry name" value="Transposase_Mu_C"/>
</dbReference>
<accession>A0A7W7ZMI9</accession>
<feature type="domain" description="Integrase catalytic" evidence="2">
    <location>
        <begin position="152"/>
        <end position="337"/>
    </location>
</feature>
<dbReference type="PANTHER" id="PTHR35004:SF6">
    <property type="entry name" value="TRANSPOSASE"/>
    <property type="match status" value="1"/>
</dbReference>
<dbReference type="Gene3D" id="3.30.420.10">
    <property type="entry name" value="Ribonuclease H-like superfamily/Ribonuclease H"/>
    <property type="match status" value="1"/>
</dbReference>
<evidence type="ECO:0000313" key="4">
    <source>
        <dbReference type="Proteomes" id="UP000584867"/>
    </source>
</evidence>
<dbReference type="InterPro" id="IPR015378">
    <property type="entry name" value="Transposase-like_Mu_C"/>
</dbReference>
<dbReference type="Gene3D" id="1.10.10.60">
    <property type="entry name" value="Homeodomain-like"/>
    <property type="match status" value="1"/>
</dbReference>
<dbReference type="InterPro" id="IPR012337">
    <property type="entry name" value="RNaseH-like_sf"/>
</dbReference>
<organism evidence="3 4">
    <name type="scientific">Granulicella mallensis</name>
    <dbReference type="NCBI Taxonomy" id="940614"/>
    <lineage>
        <taxon>Bacteria</taxon>
        <taxon>Pseudomonadati</taxon>
        <taxon>Acidobacteriota</taxon>
        <taxon>Terriglobia</taxon>
        <taxon>Terriglobales</taxon>
        <taxon>Acidobacteriaceae</taxon>
        <taxon>Granulicella</taxon>
    </lineage>
</organism>
<dbReference type="SUPFAM" id="SSF46689">
    <property type="entry name" value="Homeodomain-like"/>
    <property type="match status" value="1"/>
</dbReference>
<comment type="caution">
    <text evidence="3">The sequence shown here is derived from an EMBL/GenBank/DDBJ whole genome shotgun (WGS) entry which is preliminary data.</text>
</comment>
<proteinExistence type="predicted"/>
<dbReference type="InterPro" id="IPR055247">
    <property type="entry name" value="InsJ-like_HTH"/>
</dbReference>
<gene>
    <name evidence="3" type="ORF">HDF15_000978</name>
</gene>
<dbReference type="RefSeq" id="WP_184253218.1">
    <property type="nucleotide sequence ID" value="NZ_JACHIO010000003.1"/>
</dbReference>
<dbReference type="PANTHER" id="PTHR35004">
    <property type="entry name" value="TRANSPOSASE RV3428C-RELATED"/>
    <property type="match status" value="1"/>
</dbReference>
<feature type="region of interest" description="Disordered" evidence="1">
    <location>
        <begin position="463"/>
        <end position="484"/>
    </location>
</feature>
<evidence type="ECO:0000259" key="2">
    <source>
        <dbReference type="PROSITE" id="PS50994"/>
    </source>
</evidence>
<dbReference type="Pfam" id="PF13518">
    <property type="entry name" value="HTH_28"/>
    <property type="match status" value="1"/>
</dbReference>
<reference evidence="3 4" key="1">
    <citation type="submission" date="2020-08" db="EMBL/GenBank/DDBJ databases">
        <title>Genomic Encyclopedia of Type Strains, Phase IV (KMG-V): Genome sequencing to study the core and pangenomes of soil and plant-associated prokaryotes.</title>
        <authorList>
            <person name="Whitman W."/>
        </authorList>
    </citation>
    <scope>NUCLEOTIDE SEQUENCE [LARGE SCALE GENOMIC DNA]</scope>
    <source>
        <strain evidence="3 4">X5P3</strain>
    </source>
</reference>
<protein>
    <submittedName>
        <fullName evidence="3">Putative transposase</fullName>
    </submittedName>
</protein>
<dbReference type="GO" id="GO:0015074">
    <property type="term" value="P:DNA integration"/>
    <property type="evidence" value="ECO:0007669"/>
    <property type="project" value="InterPro"/>
</dbReference>
<dbReference type="EMBL" id="JACHIO010000003">
    <property type="protein sequence ID" value="MBB5062648.1"/>
    <property type="molecule type" value="Genomic_DNA"/>
</dbReference>
<dbReference type="SUPFAM" id="SSF53098">
    <property type="entry name" value="Ribonuclease H-like"/>
    <property type="match status" value="1"/>
</dbReference>
<dbReference type="GO" id="GO:0003676">
    <property type="term" value="F:nucleic acid binding"/>
    <property type="evidence" value="ECO:0007669"/>
    <property type="project" value="InterPro"/>
</dbReference>
<dbReference type="Pfam" id="PF00665">
    <property type="entry name" value="rve"/>
    <property type="match status" value="1"/>
</dbReference>
<sequence length="484" mass="55434">MSEGGEVAVPIESRALERYRLIEPFLRGARTLASIAGQADVNLRTAQRWVDLYRRDGLEALAQKQRVDRGSKRAMSQKMVETIEGLALERPRVPISAIYRELQEFAAKTGERLPSYPAVYRVVKAIPISLMTLAHSGTRMYCERFDLVHRREAARPNAIWQADHAQLRIQLLREDGTTGKPWLTIVIDDYSRAIAGYYLGFEPPSVLRTSLALRQAIWRKTDARWPICGIPDVLYTDNGSDFTSRHMEYVAADLKMQLVFSTPGQPRGRGRIERFFRTVNEMFLCTLDGYAGKSRRKPSLTLDAFDALFKAFLLHTYHCRPNKADELSPVQRWEKGGFLPRILDSLERLDLLLVHEAKERKVRPDGIHFHRLRYLSPVLAAYVGESITVRYDPRDVGEVRVFYRDKFLCRAISAELTGAVVPLREIVRSRNQRRNELRGILKNRQQAVDALLDLKRGHVSKEPDANSTVAIQPAAPKLKRYRNE</sequence>